<comment type="similarity">
    <text evidence="1 2">Belongs to the UPF0301 (AlgH) family.</text>
</comment>
<dbReference type="HAMAP" id="MF_00758">
    <property type="entry name" value="UPF0301"/>
    <property type="match status" value="1"/>
</dbReference>
<dbReference type="PANTHER" id="PTHR30327:SF1">
    <property type="entry name" value="UPF0301 PROTEIN YQGE"/>
    <property type="match status" value="1"/>
</dbReference>
<gene>
    <name evidence="3" type="ORF">PSAL_019530</name>
</gene>
<evidence type="ECO:0000313" key="4">
    <source>
        <dbReference type="Proteomes" id="UP000283786"/>
    </source>
</evidence>
<evidence type="ECO:0000256" key="2">
    <source>
        <dbReference type="HAMAP-Rule" id="MF_00758"/>
    </source>
</evidence>
<dbReference type="PANTHER" id="PTHR30327">
    <property type="entry name" value="UNCHARACTERIZED PROTEIN YQGE"/>
    <property type="match status" value="1"/>
</dbReference>
<accession>A0A418SKG7</accession>
<dbReference type="GO" id="GO:0005829">
    <property type="term" value="C:cytosol"/>
    <property type="evidence" value="ECO:0007669"/>
    <property type="project" value="TreeGrafter"/>
</dbReference>
<sequence length="206" mass="22012">MRITLSLSETCSNLRSSILAEPFDLTGKILMAMPAMEDPRFANSVILLCAHSDDGAMGLMVNKPVDRMVKADLFEQLGVEGCAEALAGRVHSGGPVERERGFVLHSADYDSALSSLDVSEDLRMTATLDILEDIAMGDGPRRVLFALGYCGWGPGQLEAEIGQNGWLIGAADTETIFGVDDARKWTRALAEEGLDPLVLSGVAGRA</sequence>
<dbReference type="Proteomes" id="UP000283786">
    <property type="component" value="Chromosome"/>
</dbReference>
<evidence type="ECO:0000313" key="3">
    <source>
        <dbReference type="EMBL" id="QPM90714.1"/>
    </source>
</evidence>
<dbReference type="Gene3D" id="3.40.1740.10">
    <property type="entry name" value="VC0467-like"/>
    <property type="match status" value="1"/>
</dbReference>
<protein>
    <recommendedName>
        <fullName evidence="2">UPF0301 protein PSAL_019530</fullName>
    </recommendedName>
</protein>
<keyword evidence="4" id="KW-1185">Reference proteome</keyword>
<name>A0A418SKG7_9RHOB</name>
<dbReference type="EMBL" id="CP060436">
    <property type="protein sequence ID" value="QPM90714.1"/>
    <property type="molecule type" value="Genomic_DNA"/>
</dbReference>
<reference evidence="3 4" key="1">
    <citation type="submission" date="2020-08" db="EMBL/GenBank/DDBJ databases">
        <title>Genome sequence of Rhodobacteraceae bacterium Lw-13e.</title>
        <authorList>
            <person name="Poehlein A."/>
            <person name="Wolter L."/>
            <person name="Daniel R."/>
            <person name="Brinkhoff T."/>
        </authorList>
    </citation>
    <scope>NUCLEOTIDE SEQUENCE [LARGE SCALE GENOMIC DNA]</scope>
    <source>
        <strain evidence="3 4">Lw-13e</strain>
    </source>
</reference>
<dbReference type="KEGG" id="palw:PSAL_019530"/>
<dbReference type="Pfam" id="PF02622">
    <property type="entry name" value="DUF179"/>
    <property type="match status" value="1"/>
</dbReference>
<dbReference type="OrthoDB" id="9807486at2"/>
<proteinExistence type="inferred from homology"/>
<organism evidence="3 4">
    <name type="scientific">Pseudooceanicola algae</name>
    <dbReference type="NCBI Taxonomy" id="1537215"/>
    <lineage>
        <taxon>Bacteria</taxon>
        <taxon>Pseudomonadati</taxon>
        <taxon>Pseudomonadota</taxon>
        <taxon>Alphaproteobacteria</taxon>
        <taxon>Rhodobacterales</taxon>
        <taxon>Paracoccaceae</taxon>
        <taxon>Pseudooceanicola</taxon>
    </lineage>
</organism>
<evidence type="ECO:0000256" key="1">
    <source>
        <dbReference type="ARBA" id="ARBA00009600"/>
    </source>
</evidence>
<dbReference type="SUPFAM" id="SSF143456">
    <property type="entry name" value="VC0467-like"/>
    <property type="match status" value="1"/>
</dbReference>
<dbReference type="AlphaFoldDB" id="A0A418SKG7"/>
<dbReference type="InterPro" id="IPR003774">
    <property type="entry name" value="AlgH-like"/>
</dbReference>